<protein>
    <submittedName>
        <fullName evidence="4">DUF2510 domain-containing protein</fullName>
    </submittedName>
</protein>
<reference evidence="4" key="1">
    <citation type="submission" date="2022-11" db="EMBL/GenBank/DDBJ databases">
        <title>Description of Microcella daejonensis nov. sp, isolated from riverside soil.</title>
        <authorList>
            <person name="Molina K.M."/>
            <person name="Kim S.B."/>
        </authorList>
    </citation>
    <scope>NUCLEOTIDE SEQUENCE</scope>
    <source>
        <strain evidence="4">MMS21-STM12</strain>
    </source>
</reference>
<feature type="domain" description="DUF2510" evidence="3">
    <location>
        <begin position="10"/>
        <end position="41"/>
    </location>
</feature>
<keyword evidence="2" id="KW-0472">Membrane</keyword>
<sequence length="468" mass="46939">MDSRAGTPAAGWYPDAARPGTARWWDGAAWTEHSVLIDEAPSAASSDDHANGSASSASAEPASSASVEPGSSLTAEPDPGLSVDRPTSDPTVDPGAEPFSAAASAAPLDAAPPLSRRERRALDERRQAASASSPPVMSAPFAAPPDGGTSAATPDPGEIDAAWAPVAATAGPAAEPTADPGLASDHPTAEPQPDATTAARLAEAAPPLAGTAAPPEMLAPGWPVLPQLAVPDRVVDIASADYQPMARTYPSSAAAPPYLIRGALSTATFGAWALALMPLAIAAALAAVFVLLVLPDPSVLLMAGSVLIAVAAIGVGTLIWTILFSALDRRRLGSLGHDRRPSILWAVLLGPFAYFVARVVALRESGRRAAAPLVGYIVALALVAVGAGVAVGVGAASLTSVSAIGSIESSLAASLAQQGMPYSVLCPSGIDLVDGAVLVCEAHDEIGVAALVEVTITDPAGAFSYRLV</sequence>
<dbReference type="AlphaFoldDB" id="A0A9E8ML32"/>
<feature type="region of interest" description="Disordered" evidence="1">
    <location>
        <begin position="1"/>
        <end position="20"/>
    </location>
</feature>
<evidence type="ECO:0000256" key="2">
    <source>
        <dbReference type="SAM" id="Phobius"/>
    </source>
</evidence>
<proteinExistence type="predicted"/>
<feature type="compositionally biased region" description="Low complexity" evidence="1">
    <location>
        <begin position="100"/>
        <end position="114"/>
    </location>
</feature>
<evidence type="ECO:0000313" key="4">
    <source>
        <dbReference type="EMBL" id="WAB81032.1"/>
    </source>
</evidence>
<keyword evidence="2" id="KW-0812">Transmembrane</keyword>
<dbReference type="Proteomes" id="UP001164706">
    <property type="component" value="Chromosome"/>
</dbReference>
<dbReference type="RefSeq" id="WP_267780782.1">
    <property type="nucleotide sequence ID" value="NZ_CP113089.1"/>
</dbReference>
<accession>A0A9E8ML32</accession>
<dbReference type="KEGG" id="mdb:OVN18_10775"/>
<feature type="compositionally biased region" description="Low complexity" evidence="1">
    <location>
        <begin position="128"/>
        <end position="145"/>
    </location>
</feature>
<feature type="transmembrane region" description="Helical" evidence="2">
    <location>
        <begin position="373"/>
        <end position="398"/>
    </location>
</feature>
<keyword evidence="2" id="KW-1133">Transmembrane helix</keyword>
<feature type="region of interest" description="Disordered" evidence="1">
    <location>
        <begin position="39"/>
        <end position="195"/>
    </location>
</feature>
<keyword evidence="5" id="KW-1185">Reference proteome</keyword>
<dbReference type="InterPro" id="IPR018929">
    <property type="entry name" value="DUF2510"/>
</dbReference>
<feature type="transmembrane region" description="Helical" evidence="2">
    <location>
        <begin position="299"/>
        <end position="323"/>
    </location>
</feature>
<name>A0A9E8ML32_9MICO</name>
<organism evidence="4 5">
    <name type="scientific">Microcella daejeonensis</name>
    <dbReference type="NCBI Taxonomy" id="2994971"/>
    <lineage>
        <taxon>Bacteria</taxon>
        <taxon>Bacillati</taxon>
        <taxon>Actinomycetota</taxon>
        <taxon>Actinomycetes</taxon>
        <taxon>Micrococcales</taxon>
        <taxon>Microbacteriaceae</taxon>
        <taxon>Microcella</taxon>
    </lineage>
</organism>
<feature type="compositionally biased region" description="Low complexity" evidence="1">
    <location>
        <begin position="51"/>
        <end position="72"/>
    </location>
</feature>
<feature type="compositionally biased region" description="Low complexity" evidence="1">
    <location>
        <begin position="160"/>
        <end position="181"/>
    </location>
</feature>
<dbReference type="Pfam" id="PF10708">
    <property type="entry name" value="DUF2510"/>
    <property type="match status" value="1"/>
</dbReference>
<evidence type="ECO:0000259" key="3">
    <source>
        <dbReference type="Pfam" id="PF10708"/>
    </source>
</evidence>
<feature type="transmembrane region" description="Helical" evidence="2">
    <location>
        <begin position="343"/>
        <end position="361"/>
    </location>
</feature>
<gene>
    <name evidence="4" type="ORF">OVN18_10775</name>
</gene>
<evidence type="ECO:0000313" key="5">
    <source>
        <dbReference type="Proteomes" id="UP001164706"/>
    </source>
</evidence>
<dbReference type="EMBL" id="CP113089">
    <property type="protein sequence ID" value="WAB81032.1"/>
    <property type="molecule type" value="Genomic_DNA"/>
</dbReference>
<feature type="transmembrane region" description="Helical" evidence="2">
    <location>
        <begin position="269"/>
        <end position="292"/>
    </location>
</feature>
<evidence type="ECO:0000256" key="1">
    <source>
        <dbReference type="SAM" id="MobiDB-lite"/>
    </source>
</evidence>